<keyword evidence="2" id="KW-0863">Zinc-finger</keyword>
<dbReference type="OrthoDB" id="9903688at2759"/>
<feature type="domain" description="TRIM8/14/16/25/29/45/65 coiled-coil region" evidence="6">
    <location>
        <begin position="9"/>
        <end position="150"/>
    </location>
</feature>
<evidence type="ECO:0000256" key="5">
    <source>
        <dbReference type="SAM" id="MobiDB-lite"/>
    </source>
</evidence>
<sequence length="238" mass="27557">MYRESQQRIKYRENKLEELRKAVRSHKCSAQAAIEESDRIFTELIKSIVKTHHEATALIRAQEKAAVSRAEGVMKQLEQEMVELKRRNAELEELLYTDDPVQFLQIFQFASAPLVSSDVPTIVLNSSHPFNSVVQSVSQLKEKLEESCKEDFENISSQVTDVQIVLSDEQKTREEFLRYFCLWEERLTSIPQIHSISSMIHPHPPGSGRLPPIAETRGEKKKLEKKKDRVREKNQLLT</sequence>
<dbReference type="InterPro" id="IPR051051">
    <property type="entry name" value="E3_ubiq-ligase_TRIM/RNF"/>
</dbReference>
<protein>
    <recommendedName>
        <fullName evidence="6">TRIM8/14/16/25/29/45/65 coiled-coil region domain-containing protein</fullName>
    </recommendedName>
</protein>
<evidence type="ECO:0000256" key="3">
    <source>
        <dbReference type="ARBA" id="ARBA00022833"/>
    </source>
</evidence>
<keyword evidence="3" id="KW-0862">Zinc</keyword>
<keyword evidence="4" id="KW-0175">Coiled coil</keyword>
<proteinExistence type="predicted"/>
<evidence type="ECO:0000256" key="2">
    <source>
        <dbReference type="ARBA" id="ARBA00022771"/>
    </source>
</evidence>
<gene>
    <name evidence="7" type="ORF">KOW79_006817</name>
</gene>
<accession>A0A9D3NXD0</accession>
<keyword evidence="8" id="KW-1185">Reference proteome</keyword>
<dbReference type="GO" id="GO:0008270">
    <property type="term" value="F:zinc ion binding"/>
    <property type="evidence" value="ECO:0007669"/>
    <property type="project" value="UniProtKB-KW"/>
</dbReference>
<dbReference type="InterPro" id="IPR058030">
    <property type="entry name" value="TRIM8/14/16/25/29/45/65_CC"/>
</dbReference>
<feature type="coiled-coil region" evidence="4">
    <location>
        <begin position="2"/>
        <end position="36"/>
    </location>
</feature>
<evidence type="ECO:0000313" key="8">
    <source>
        <dbReference type="Proteomes" id="UP000824219"/>
    </source>
</evidence>
<comment type="caution">
    <text evidence="7">The sequence shown here is derived from an EMBL/GenBank/DDBJ whole genome shotgun (WGS) entry which is preliminary data.</text>
</comment>
<organism evidence="7 8">
    <name type="scientific">Hemibagrus wyckioides</name>
    <dbReference type="NCBI Taxonomy" id="337641"/>
    <lineage>
        <taxon>Eukaryota</taxon>
        <taxon>Metazoa</taxon>
        <taxon>Chordata</taxon>
        <taxon>Craniata</taxon>
        <taxon>Vertebrata</taxon>
        <taxon>Euteleostomi</taxon>
        <taxon>Actinopterygii</taxon>
        <taxon>Neopterygii</taxon>
        <taxon>Teleostei</taxon>
        <taxon>Ostariophysi</taxon>
        <taxon>Siluriformes</taxon>
        <taxon>Bagridae</taxon>
        <taxon>Hemibagrus</taxon>
    </lineage>
</organism>
<dbReference type="PANTHER" id="PTHR25465:SF5">
    <property type="entry name" value="E3 UBIQUITIN_ISG15 LIGASE TRIM25-RELATED"/>
    <property type="match status" value="1"/>
</dbReference>
<dbReference type="PANTHER" id="PTHR25465">
    <property type="entry name" value="B-BOX DOMAIN CONTAINING"/>
    <property type="match status" value="1"/>
</dbReference>
<evidence type="ECO:0000313" key="7">
    <source>
        <dbReference type="EMBL" id="KAG7330595.1"/>
    </source>
</evidence>
<keyword evidence="1" id="KW-0479">Metal-binding</keyword>
<dbReference type="Pfam" id="PF25600">
    <property type="entry name" value="TRIM_CC"/>
    <property type="match status" value="1"/>
</dbReference>
<dbReference type="EMBL" id="JAHKSW010000007">
    <property type="protein sequence ID" value="KAG7330595.1"/>
    <property type="molecule type" value="Genomic_DNA"/>
</dbReference>
<feature type="compositionally biased region" description="Basic and acidic residues" evidence="5">
    <location>
        <begin position="216"/>
        <end position="238"/>
    </location>
</feature>
<evidence type="ECO:0000256" key="1">
    <source>
        <dbReference type="ARBA" id="ARBA00022723"/>
    </source>
</evidence>
<evidence type="ECO:0000256" key="4">
    <source>
        <dbReference type="SAM" id="Coils"/>
    </source>
</evidence>
<feature type="coiled-coil region" evidence="4">
    <location>
        <begin position="60"/>
        <end position="94"/>
    </location>
</feature>
<dbReference type="Proteomes" id="UP000824219">
    <property type="component" value="Linkage Group LG07"/>
</dbReference>
<dbReference type="AlphaFoldDB" id="A0A9D3NXD0"/>
<feature type="region of interest" description="Disordered" evidence="5">
    <location>
        <begin position="198"/>
        <end position="238"/>
    </location>
</feature>
<reference evidence="7 8" key="1">
    <citation type="submission" date="2021-06" db="EMBL/GenBank/DDBJ databases">
        <title>Chromosome-level genome assembly of the red-tail catfish (Hemibagrus wyckioides).</title>
        <authorList>
            <person name="Shao F."/>
        </authorList>
    </citation>
    <scope>NUCLEOTIDE SEQUENCE [LARGE SCALE GENOMIC DNA]</scope>
    <source>
        <strain evidence="7">EC202008001</strain>
        <tissue evidence="7">Blood</tissue>
    </source>
</reference>
<evidence type="ECO:0000259" key="6">
    <source>
        <dbReference type="Pfam" id="PF25600"/>
    </source>
</evidence>
<name>A0A9D3NXD0_9TELE</name>